<dbReference type="InParanoid" id="F5Y9X3"/>
<dbReference type="GO" id="GO:0000287">
    <property type="term" value="F:magnesium ion binding"/>
    <property type="evidence" value="ECO:0007669"/>
    <property type="project" value="UniProtKB-UniRule"/>
</dbReference>
<keyword evidence="3 6" id="KW-0547">Nucleotide-binding</keyword>
<dbReference type="CDD" id="cd24010">
    <property type="entry name" value="ASKHA_NBD_AcK_PK"/>
    <property type="match status" value="1"/>
</dbReference>
<comment type="subunit">
    <text evidence="6">Homodimer.</text>
</comment>
<keyword evidence="5 6" id="KW-0067">ATP-binding</keyword>
<evidence type="ECO:0000313" key="8">
    <source>
        <dbReference type="EMBL" id="AEF82588.1"/>
    </source>
</evidence>
<comment type="similarity">
    <text evidence="1 6 7">Belongs to the acetokinase family.</text>
</comment>
<sequence>MVILTLNCGSSSAKYQVYDWDAKDVLAVGIVEKVTIGGSFISHKVKGKEEYTASHDCPTHTDAVDLIIKTLTDPKVGVISDMNVIKAVGHRVLHGGDKFIKSVIVDDKAMAAFNEVKDLGPLHNPANIMGIEAAKKVLPNVPHCAVMDTAWHQTMPPASFLYAVPYEWYEKYSVRKYGFHSTSFLYVAKRAAVLLGKDPFKTNLIIAHLGNGASINAVKDGCSFDTSMGITPLEGLIMGTRSGDADMAMPFYVMRKTGMSAAEMESALNKKSGLLGITGKYADRRDIQKAKLDGDKRAELAQDMEAHRVKKYIGGYQAILGRVDALVFTAGVGEFAFFMREKILQGLEGVGIVYDPKKNEMAHTRNTETIISKPESKIPIYIIPTDEELVMTEDAYALMAGTYDVHTKFAYSFQKKEYVNKGRAEGLKEELAKHPELKSIIAEPK</sequence>
<dbReference type="PROSITE" id="PS01075">
    <property type="entry name" value="ACETATE_KINASE_1"/>
    <property type="match status" value="1"/>
</dbReference>
<keyword evidence="6" id="KW-0479">Metal-binding</keyword>
<feature type="binding site" evidence="6">
    <location>
        <position position="7"/>
    </location>
    <ligand>
        <name>Mg(2+)</name>
        <dbReference type="ChEBI" id="CHEBI:18420"/>
    </ligand>
</feature>
<dbReference type="InterPro" id="IPR004372">
    <property type="entry name" value="Ac/propionate_kinase"/>
</dbReference>
<evidence type="ECO:0000256" key="7">
    <source>
        <dbReference type="RuleBase" id="RU003835"/>
    </source>
</evidence>
<comment type="catalytic activity">
    <reaction evidence="6">
        <text>acetate + ATP = acetyl phosphate + ADP</text>
        <dbReference type="Rhea" id="RHEA:11352"/>
        <dbReference type="ChEBI" id="CHEBI:22191"/>
        <dbReference type="ChEBI" id="CHEBI:30089"/>
        <dbReference type="ChEBI" id="CHEBI:30616"/>
        <dbReference type="ChEBI" id="CHEBI:456216"/>
        <dbReference type="EC" id="2.7.2.1"/>
    </reaction>
</comment>
<dbReference type="OrthoDB" id="9802453at2"/>
<keyword evidence="4 6" id="KW-0418">Kinase</keyword>
<feature type="binding site" evidence="6">
    <location>
        <begin position="283"/>
        <end position="285"/>
    </location>
    <ligand>
        <name>ATP</name>
        <dbReference type="ChEBI" id="CHEBI:30616"/>
    </ligand>
</feature>
<evidence type="ECO:0000256" key="3">
    <source>
        <dbReference type="ARBA" id="ARBA00022741"/>
    </source>
</evidence>
<dbReference type="SUPFAM" id="SSF53067">
    <property type="entry name" value="Actin-like ATPase domain"/>
    <property type="match status" value="2"/>
</dbReference>
<keyword evidence="6" id="KW-0963">Cytoplasm</keyword>
<comment type="caution">
    <text evidence="6">Lacks conserved residue(s) required for the propagation of feature annotation.</text>
</comment>
<dbReference type="STRING" id="545695.TREAZ_3146"/>
<dbReference type="PROSITE" id="PS01076">
    <property type="entry name" value="ACETATE_KINASE_2"/>
    <property type="match status" value="1"/>
</dbReference>
<dbReference type="InterPro" id="IPR043129">
    <property type="entry name" value="ATPase_NBD"/>
</dbReference>
<proteinExistence type="inferred from homology"/>
<dbReference type="GO" id="GO:0006083">
    <property type="term" value="P:acetate metabolic process"/>
    <property type="evidence" value="ECO:0007669"/>
    <property type="project" value="TreeGrafter"/>
</dbReference>
<dbReference type="GO" id="GO:0008776">
    <property type="term" value="F:acetate kinase activity"/>
    <property type="evidence" value="ECO:0007669"/>
    <property type="project" value="UniProtKB-UniRule"/>
</dbReference>
<dbReference type="FunCoup" id="F5Y9X3">
    <property type="interactions" value="317"/>
</dbReference>
<dbReference type="GO" id="GO:0005524">
    <property type="term" value="F:ATP binding"/>
    <property type="evidence" value="ECO:0007669"/>
    <property type="project" value="UniProtKB-KW"/>
</dbReference>
<evidence type="ECO:0000313" key="9">
    <source>
        <dbReference type="Proteomes" id="UP000009222"/>
    </source>
</evidence>
<comment type="cofactor">
    <cofactor evidence="6">
        <name>Mg(2+)</name>
        <dbReference type="ChEBI" id="CHEBI:18420"/>
    </cofactor>
    <cofactor evidence="6">
        <name>Mn(2+)</name>
        <dbReference type="ChEBI" id="CHEBI:29035"/>
    </cofactor>
    <text evidence="6">Mg(2+). Can also accept Mn(2+).</text>
</comment>
<keyword evidence="6" id="KW-0460">Magnesium</keyword>
<feature type="binding site" evidence="6">
    <location>
        <begin position="208"/>
        <end position="212"/>
    </location>
    <ligand>
        <name>ATP</name>
        <dbReference type="ChEBI" id="CHEBI:30616"/>
    </ligand>
</feature>
<feature type="active site" description="Proton donor/acceptor" evidence="6">
    <location>
        <position position="148"/>
    </location>
</feature>
<evidence type="ECO:0000256" key="1">
    <source>
        <dbReference type="ARBA" id="ARBA00008748"/>
    </source>
</evidence>
<dbReference type="Pfam" id="PF00871">
    <property type="entry name" value="Acetate_kinase"/>
    <property type="match status" value="1"/>
</dbReference>
<dbReference type="InterPro" id="IPR023865">
    <property type="entry name" value="Aliphatic_acid_kinase_CS"/>
</dbReference>
<gene>
    <name evidence="6 8" type="primary">ackA</name>
    <name evidence="8" type="ordered locus">TREAZ_3146</name>
</gene>
<reference evidence="9" key="1">
    <citation type="submission" date="2009-12" db="EMBL/GenBank/DDBJ databases">
        <title>Complete sequence of Treponema azotonutricium strain ZAS-9.</title>
        <authorList>
            <person name="Tetu S.G."/>
            <person name="Matson E."/>
            <person name="Ren Q."/>
            <person name="Seshadri R."/>
            <person name="Elbourne L."/>
            <person name="Hassan K.A."/>
            <person name="Durkin A."/>
            <person name="Radune D."/>
            <person name="Mohamoud Y."/>
            <person name="Shay R."/>
            <person name="Jin S."/>
            <person name="Zhang X."/>
            <person name="Lucey K."/>
            <person name="Ballor N.R."/>
            <person name="Ottesen E."/>
            <person name="Rosenthal R."/>
            <person name="Allen A."/>
            <person name="Leadbetter J.R."/>
            <person name="Paulsen I.T."/>
        </authorList>
    </citation>
    <scope>NUCLEOTIDE SEQUENCE [LARGE SCALE GENOMIC DNA]</scope>
    <source>
        <strain evidence="9">ATCC BAA-888 / DSM 13862 / ZAS-9</strain>
    </source>
</reference>
<feature type="site" description="Transition state stabilizer" evidence="6">
    <location>
        <position position="180"/>
    </location>
</feature>
<comment type="function">
    <text evidence="6">Catalyzes the formation of acetyl phosphate from acetate and ATP. Can also catalyze the reverse reaction.</text>
</comment>
<keyword evidence="2 6" id="KW-0808">Transferase</keyword>
<name>F5Y9X3_LEAAZ</name>
<organism evidence="8 9">
    <name type="scientific">Leadbettera azotonutricia (strain ATCC BAA-888 / DSM 13862 / ZAS-9)</name>
    <name type="common">Treponema azotonutricium</name>
    <dbReference type="NCBI Taxonomy" id="545695"/>
    <lineage>
        <taxon>Bacteria</taxon>
        <taxon>Pseudomonadati</taxon>
        <taxon>Spirochaetota</taxon>
        <taxon>Spirochaetia</taxon>
        <taxon>Spirochaetales</taxon>
        <taxon>Breznakiellaceae</taxon>
        <taxon>Leadbettera</taxon>
    </lineage>
</organism>
<dbReference type="GO" id="GO:0006085">
    <property type="term" value="P:acetyl-CoA biosynthetic process"/>
    <property type="evidence" value="ECO:0007669"/>
    <property type="project" value="UniProtKB-UniRule"/>
</dbReference>
<dbReference type="PIRSF" id="PIRSF000722">
    <property type="entry name" value="Acetate_prop_kin"/>
    <property type="match status" value="1"/>
</dbReference>
<accession>F5Y9X3</accession>
<keyword evidence="9" id="KW-1185">Reference proteome</keyword>
<dbReference type="UniPathway" id="UPA00340">
    <property type="reaction ID" value="UER00458"/>
</dbReference>
<dbReference type="HAMAP" id="MF_00020">
    <property type="entry name" value="Acetate_kinase"/>
    <property type="match status" value="1"/>
</dbReference>
<dbReference type="PANTHER" id="PTHR21060:SF15">
    <property type="entry name" value="ACETATE KINASE-RELATED"/>
    <property type="match status" value="1"/>
</dbReference>
<dbReference type="eggNOG" id="COG0282">
    <property type="taxonomic scope" value="Bacteria"/>
</dbReference>
<dbReference type="KEGG" id="taz:TREAZ_3146"/>
<dbReference type="EMBL" id="CP001841">
    <property type="protein sequence ID" value="AEF82588.1"/>
    <property type="molecule type" value="Genomic_DNA"/>
</dbReference>
<feature type="binding site" evidence="6">
    <location>
        <position position="91"/>
    </location>
    <ligand>
        <name>substrate</name>
    </ligand>
</feature>
<reference evidence="8 9" key="2">
    <citation type="journal article" date="2011" name="ISME J.">
        <title>RNA-seq reveals cooperative metabolic interactions between two termite-gut spirochete species in co-culture.</title>
        <authorList>
            <person name="Rosenthal A.Z."/>
            <person name="Matson E.G."/>
            <person name="Eldar A."/>
            <person name="Leadbetter J.R."/>
        </authorList>
    </citation>
    <scope>NUCLEOTIDE SEQUENCE [LARGE SCALE GENOMIC DNA]</scope>
    <source>
        <strain evidence="9">ATCC BAA-888 / DSM 13862 / ZAS-9</strain>
    </source>
</reference>
<feature type="binding site" evidence="6">
    <location>
        <position position="14"/>
    </location>
    <ligand>
        <name>ATP</name>
        <dbReference type="ChEBI" id="CHEBI:30616"/>
    </ligand>
</feature>
<dbReference type="Proteomes" id="UP000009222">
    <property type="component" value="Chromosome"/>
</dbReference>
<dbReference type="InterPro" id="IPR000890">
    <property type="entry name" value="Aliphatic_acid_kin_short-chain"/>
</dbReference>
<dbReference type="NCBIfam" id="TIGR00016">
    <property type="entry name" value="ackA"/>
    <property type="match status" value="1"/>
</dbReference>
<dbReference type="PANTHER" id="PTHR21060">
    <property type="entry name" value="ACETATE KINASE"/>
    <property type="match status" value="1"/>
</dbReference>
<evidence type="ECO:0000256" key="2">
    <source>
        <dbReference type="ARBA" id="ARBA00022679"/>
    </source>
</evidence>
<dbReference type="HOGENOM" id="CLU_020352_0_1_12"/>
<evidence type="ECO:0000256" key="6">
    <source>
        <dbReference type="HAMAP-Rule" id="MF_00020"/>
    </source>
</evidence>
<dbReference type="EC" id="2.7.2.1" evidence="6"/>
<dbReference type="Gene3D" id="3.30.420.40">
    <property type="match status" value="2"/>
</dbReference>
<dbReference type="GO" id="GO:0005737">
    <property type="term" value="C:cytoplasm"/>
    <property type="evidence" value="ECO:0007669"/>
    <property type="project" value="UniProtKB-SubCell"/>
</dbReference>
<comment type="pathway">
    <text evidence="6">Metabolic intermediate biosynthesis; acetyl-CoA biosynthesis; acetyl-CoA from acetate: step 1/2.</text>
</comment>
<comment type="subcellular location">
    <subcellularLocation>
        <location evidence="6">Cytoplasm</location>
    </subcellularLocation>
</comment>
<dbReference type="RefSeq" id="WP_015712413.1">
    <property type="nucleotide sequence ID" value="NC_015577.1"/>
</dbReference>
<evidence type="ECO:0000256" key="5">
    <source>
        <dbReference type="ARBA" id="ARBA00022840"/>
    </source>
</evidence>
<feature type="site" description="Transition state stabilizer" evidence="6">
    <location>
        <position position="241"/>
    </location>
</feature>
<dbReference type="AlphaFoldDB" id="F5Y9X3"/>
<protein>
    <recommendedName>
        <fullName evidence="6">Acetate kinase</fullName>
        <ecNumber evidence="6">2.7.2.1</ecNumber>
    </recommendedName>
    <alternativeName>
        <fullName evidence="6">Acetokinase</fullName>
    </alternativeName>
</protein>
<evidence type="ECO:0000256" key="4">
    <source>
        <dbReference type="ARBA" id="ARBA00022777"/>
    </source>
</evidence>
<dbReference type="PRINTS" id="PR00471">
    <property type="entry name" value="ACETATEKNASE"/>
</dbReference>
<feature type="binding site" evidence="6">
    <location>
        <position position="387"/>
    </location>
    <ligand>
        <name>Mg(2+)</name>
        <dbReference type="ChEBI" id="CHEBI:18420"/>
    </ligand>
</feature>